<dbReference type="InterPro" id="IPR013102">
    <property type="entry name" value="PYNP_C"/>
</dbReference>
<dbReference type="PANTHER" id="PTHR10515:SF0">
    <property type="entry name" value="THYMIDINE PHOSPHORYLASE"/>
    <property type="match status" value="1"/>
</dbReference>
<dbReference type="InterPro" id="IPR035902">
    <property type="entry name" value="Nuc_phospho_transferase"/>
</dbReference>
<comment type="caution">
    <text evidence="5">The sequence shown here is derived from an EMBL/GenBank/DDBJ whole genome shotgun (WGS) entry which is preliminary data.</text>
</comment>
<evidence type="ECO:0000256" key="1">
    <source>
        <dbReference type="ARBA" id="ARBA00006915"/>
    </source>
</evidence>
<dbReference type="Gene3D" id="3.40.1030.10">
    <property type="entry name" value="Nucleoside phosphorylase/phosphoribosyltransferase catalytic domain"/>
    <property type="match status" value="1"/>
</dbReference>
<feature type="domain" description="Pyrimidine nucleoside phosphorylase C-terminal" evidence="4">
    <location>
        <begin position="64"/>
        <end position="138"/>
    </location>
</feature>
<organism evidence="5 6">
    <name type="scientific">Pelosinus baikalensis</name>
    <dbReference type="NCBI Taxonomy" id="2892015"/>
    <lineage>
        <taxon>Bacteria</taxon>
        <taxon>Bacillati</taxon>
        <taxon>Bacillota</taxon>
        <taxon>Negativicutes</taxon>
        <taxon>Selenomonadales</taxon>
        <taxon>Sporomusaceae</taxon>
        <taxon>Pelosinus</taxon>
    </lineage>
</organism>
<proteinExistence type="inferred from homology"/>
<dbReference type="PANTHER" id="PTHR10515">
    <property type="entry name" value="THYMIDINE PHOSPHORYLASE"/>
    <property type="match status" value="1"/>
</dbReference>
<dbReference type="Pfam" id="PF07831">
    <property type="entry name" value="PYNP_C"/>
    <property type="match status" value="1"/>
</dbReference>
<keyword evidence="3" id="KW-0808">Transferase</keyword>
<dbReference type="SUPFAM" id="SSF54680">
    <property type="entry name" value="Pyrimidine nucleoside phosphorylase C-terminal domain"/>
    <property type="match status" value="1"/>
</dbReference>
<name>A0ABS8HMF0_9FIRM</name>
<evidence type="ECO:0000313" key="5">
    <source>
        <dbReference type="EMBL" id="MCC5464356.1"/>
    </source>
</evidence>
<dbReference type="InterPro" id="IPR036566">
    <property type="entry name" value="PYNP-like_C_sf"/>
</dbReference>
<evidence type="ECO:0000259" key="4">
    <source>
        <dbReference type="SMART" id="SM00941"/>
    </source>
</evidence>
<accession>A0ABS8HMF0</accession>
<keyword evidence="6" id="KW-1185">Reference proteome</keyword>
<evidence type="ECO:0000256" key="3">
    <source>
        <dbReference type="ARBA" id="ARBA00022679"/>
    </source>
</evidence>
<dbReference type="InterPro" id="IPR000053">
    <property type="entry name" value="Thymidine/pyrmidine_PPase"/>
</dbReference>
<protein>
    <recommendedName>
        <fullName evidence="4">Pyrimidine nucleoside phosphorylase C-terminal domain-containing protein</fullName>
    </recommendedName>
</protein>
<sequence>MAGLESDVKVGYETLNALIKNKAALHKFKEFIIAQGGNVDVVSNPKALPQAKIETKVICSEEGYIQKIDAAKLGYCAMRLGAGREYKGQEIDLSAGIMLKKRVGDRIEKGQRLCTIYANNEAKVKEVQSLLVDAIKIDNKQVPKTNLILGVVDHMALKLHKLINSYQKD</sequence>
<dbReference type="Proteomes" id="UP001165492">
    <property type="component" value="Unassembled WGS sequence"/>
</dbReference>
<evidence type="ECO:0000256" key="2">
    <source>
        <dbReference type="ARBA" id="ARBA00022676"/>
    </source>
</evidence>
<reference evidence="5" key="1">
    <citation type="submission" date="2021-11" db="EMBL/GenBank/DDBJ databases">
        <title>Description of a new species Pelosinus isolated from the bottom sediments of Lake Baikal.</title>
        <authorList>
            <person name="Zakharyuk A."/>
        </authorList>
    </citation>
    <scope>NUCLEOTIDE SEQUENCE</scope>
    <source>
        <strain evidence="5">Bkl1</strain>
    </source>
</reference>
<comment type="similarity">
    <text evidence="1">Belongs to the thymidine/pyrimidine-nucleoside phosphorylase family.</text>
</comment>
<dbReference type="SUPFAM" id="SSF52418">
    <property type="entry name" value="Nucleoside phosphorylase/phosphoribosyltransferase catalytic domain"/>
    <property type="match status" value="1"/>
</dbReference>
<keyword evidence="2" id="KW-0328">Glycosyltransferase</keyword>
<dbReference type="EMBL" id="JAJHJB010000003">
    <property type="protein sequence ID" value="MCC5464356.1"/>
    <property type="molecule type" value="Genomic_DNA"/>
</dbReference>
<dbReference type="SMART" id="SM00941">
    <property type="entry name" value="PYNP_C"/>
    <property type="match status" value="1"/>
</dbReference>
<evidence type="ECO:0000313" key="6">
    <source>
        <dbReference type="Proteomes" id="UP001165492"/>
    </source>
</evidence>
<gene>
    <name evidence="5" type="ORF">LMF89_03140</name>
</gene>
<dbReference type="Gene3D" id="3.90.1170.30">
    <property type="entry name" value="Pyrimidine nucleoside phosphorylase-like, C-terminal domain"/>
    <property type="match status" value="1"/>
</dbReference>
<dbReference type="RefSeq" id="WP_229533849.1">
    <property type="nucleotide sequence ID" value="NZ_JAJHJB010000003.1"/>
</dbReference>